<dbReference type="EMBL" id="CP001720">
    <property type="protein sequence ID" value="ACV61078.1"/>
    <property type="molecule type" value="Genomic_DNA"/>
</dbReference>
<keyword evidence="3 6" id="KW-0812">Transmembrane</keyword>
<feature type="transmembrane region" description="Helical" evidence="6">
    <location>
        <begin position="65"/>
        <end position="87"/>
    </location>
</feature>
<gene>
    <name evidence="7" type="ordered locus">Dtox_0115</name>
</gene>
<comment type="similarity">
    <text evidence="2">Belongs to the autoinducer-2 exporter (AI-2E) (TC 2.A.86) family.</text>
</comment>
<proteinExistence type="inferred from homology"/>
<dbReference type="NCBIfam" id="TIGR02872">
    <property type="entry name" value="spore_ytvI"/>
    <property type="match status" value="1"/>
</dbReference>
<dbReference type="InterPro" id="IPR002549">
    <property type="entry name" value="AI-2E-like"/>
</dbReference>
<dbReference type="GO" id="GO:0055085">
    <property type="term" value="P:transmembrane transport"/>
    <property type="evidence" value="ECO:0007669"/>
    <property type="project" value="TreeGrafter"/>
</dbReference>
<dbReference type="Pfam" id="PF01594">
    <property type="entry name" value="AI-2E_transport"/>
    <property type="match status" value="1"/>
</dbReference>
<dbReference type="RefSeq" id="WP_012813530.1">
    <property type="nucleotide sequence ID" value="NC_013216.1"/>
</dbReference>
<dbReference type="KEGG" id="dae:Dtox_0115"/>
<feature type="transmembrane region" description="Helical" evidence="6">
    <location>
        <begin position="12"/>
        <end position="29"/>
    </location>
</feature>
<dbReference type="Proteomes" id="UP000002217">
    <property type="component" value="Chromosome"/>
</dbReference>
<feature type="transmembrane region" description="Helical" evidence="6">
    <location>
        <begin position="243"/>
        <end position="264"/>
    </location>
</feature>
<evidence type="ECO:0000313" key="8">
    <source>
        <dbReference type="Proteomes" id="UP000002217"/>
    </source>
</evidence>
<dbReference type="PANTHER" id="PTHR21716:SF68">
    <property type="entry name" value="TRANSPORT PROTEIN YTVI-RELATED"/>
    <property type="match status" value="1"/>
</dbReference>
<dbReference type="AlphaFoldDB" id="C8W2S2"/>
<dbReference type="eggNOG" id="COG0628">
    <property type="taxonomic scope" value="Bacteria"/>
</dbReference>
<feature type="transmembrane region" description="Helical" evidence="6">
    <location>
        <begin position="312"/>
        <end position="331"/>
    </location>
</feature>
<evidence type="ECO:0000256" key="1">
    <source>
        <dbReference type="ARBA" id="ARBA00004141"/>
    </source>
</evidence>
<sequence length="356" mass="40638">MIVFYLKNMRFLINLVLLLLTMYGIYYLFRLTYHLTFPFLVGTIISLTLEPLIVKLQRNSVPRIYSVLFVVFAIVLLTGLLTMWLVYGLTAEIHTLINEYPAIVKALQLKQQFLLERMSHYQNILPEEFIYNLKEYSNKVNDYIVGMISKTIQVVFVLLKTVPDKLLIYVIVVMYIFFFSMEWPKYKERLKCSISEDLWKKTSQIVNDTKIGIVGYLKAQLIIALISGLIILIGLLLIKSQFVLIITIMCIFASFIPFLGVNIVLVPWAIYSAFFCLESFALELIAIMVTVSVVRHIIEPKILGDKLGIQPIGILVALFIGFELVGFWGLILGPLGLIVFNSMVKSGLLGSLLIDK</sequence>
<dbReference type="OrthoDB" id="9774361at2"/>
<evidence type="ECO:0000313" key="7">
    <source>
        <dbReference type="EMBL" id="ACV61078.1"/>
    </source>
</evidence>
<feature type="transmembrane region" description="Helical" evidence="6">
    <location>
        <begin position="219"/>
        <end position="238"/>
    </location>
</feature>
<organism evidence="7 8">
    <name type="scientific">Desulfofarcimen acetoxidans (strain ATCC 49208 / DSM 771 / KCTC 5769 / VKM B-1644 / 5575)</name>
    <name type="common">Desulfotomaculum acetoxidans</name>
    <dbReference type="NCBI Taxonomy" id="485916"/>
    <lineage>
        <taxon>Bacteria</taxon>
        <taxon>Bacillati</taxon>
        <taxon>Bacillota</taxon>
        <taxon>Clostridia</taxon>
        <taxon>Eubacteriales</taxon>
        <taxon>Peptococcaceae</taxon>
        <taxon>Desulfofarcimen</taxon>
    </lineage>
</organism>
<evidence type="ECO:0000256" key="4">
    <source>
        <dbReference type="ARBA" id="ARBA00022989"/>
    </source>
</evidence>
<evidence type="ECO:0000256" key="5">
    <source>
        <dbReference type="ARBA" id="ARBA00023136"/>
    </source>
</evidence>
<protein>
    <submittedName>
        <fullName evidence="7">Sporulation integral membrane protein YtvI</fullName>
    </submittedName>
</protein>
<comment type="subcellular location">
    <subcellularLocation>
        <location evidence="1">Membrane</location>
        <topology evidence="1">Multi-pass membrane protein</topology>
    </subcellularLocation>
</comment>
<dbReference type="HOGENOM" id="CLU_031275_4_0_9"/>
<keyword evidence="4 6" id="KW-1133">Transmembrane helix</keyword>
<keyword evidence="8" id="KW-1185">Reference proteome</keyword>
<dbReference type="GO" id="GO:0016020">
    <property type="term" value="C:membrane"/>
    <property type="evidence" value="ECO:0007669"/>
    <property type="project" value="UniProtKB-SubCell"/>
</dbReference>
<feature type="transmembrane region" description="Helical" evidence="6">
    <location>
        <begin position="270"/>
        <end position="291"/>
    </location>
</feature>
<name>C8W2S2_DESAS</name>
<dbReference type="InterPro" id="IPR014227">
    <property type="entry name" value="YtvI-like"/>
</dbReference>
<reference evidence="7 8" key="1">
    <citation type="journal article" date="2009" name="Stand. Genomic Sci.">
        <title>Complete genome sequence of Desulfotomaculum acetoxidans type strain (5575).</title>
        <authorList>
            <person name="Spring S."/>
            <person name="Lapidus A."/>
            <person name="Schroder M."/>
            <person name="Gleim D."/>
            <person name="Sims D."/>
            <person name="Meincke L."/>
            <person name="Glavina Del Rio T."/>
            <person name="Tice H."/>
            <person name="Copeland A."/>
            <person name="Cheng J.F."/>
            <person name="Lucas S."/>
            <person name="Chen F."/>
            <person name="Nolan M."/>
            <person name="Bruce D."/>
            <person name="Goodwin L."/>
            <person name="Pitluck S."/>
            <person name="Ivanova N."/>
            <person name="Mavromatis K."/>
            <person name="Mikhailova N."/>
            <person name="Pati A."/>
            <person name="Chen A."/>
            <person name="Palaniappan K."/>
            <person name="Land M."/>
            <person name="Hauser L."/>
            <person name="Chang Y.J."/>
            <person name="Jeffries C.D."/>
            <person name="Chain P."/>
            <person name="Saunders E."/>
            <person name="Brettin T."/>
            <person name="Detter J.C."/>
            <person name="Goker M."/>
            <person name="Bristow J."/>
            <person name="Eisen J.A."/>
            <person name="Markowitz V."/>
            <person name="Hugenholtz P."/>
            <person name="Kyrpides N.C."/>
            <person name="Klenk H.P."/>
            <person name="Han C."/>
        </authorList>
    </citation>
    <scope>NUCLEOTIDE SEQUENCE [LARGE SCALE GENOMIC DNA]</scope>
    <source>
        <strain evidence="8">ATCC 49208 / DSM 771 / VKM B-1644</strain>
    </source>
</reference>
<keyword evidence="5 6" id="KW-0472">Membrane</keyword>
<dbReference type="PANTHER" id="PTHR21716">
    <property type="entry name" value="TRANSMEMBRANE PROTEIN"/>
    <property type="match status" value="1"/>
</dbReference>
<evidence type="ECO:0000256" key="6">
    <source>
        <dbReference type="SAM" id="Phobius"/>
    </source>
</evidence>
<feature type="transmembrane region" description="Helical" evidence="6">
    <location>
        <begin position="35"/>
        <end position="53"/>
    </location>
</feature>
<accession>C8W2S2</accession>
<evidence type="ECO:0000256" key="2">
    <source>
        <dbReference type="ARBA" id="ARBA00009773"/>
    </source>
</evidence>
<feature type="transmembrane region" description="Helical" evidence="6">
    <location>
        <begin position="166"/>
        <end position="183"/>
    </location>
</feature>
<evidence type="ECO:0000256" key="3">
    <source>
        <dbReference type="ARBA" id="ARBA00022692"/>
    </source>
</evidence>